<gene>
    <name evidence="2" type="ORF">MNBD_ALPHA02-1690</name>
</gene>
<reference evidence="2" key="1">
    <citation type="submission" date="2018-06" db="EMBL/GenBank/DDBJ databases">
        <authorList>
            <person name="Zhirakovskaya E."/>
        </authorList>
    </citation>
    <scope>NUCLEOTIDE SEQUENCE</scope>
</reference>
<accession>A0A3B0R7J9</accession>
<keyword evidence="1" id="KW-0812">Transmembrane</keyword>
<evidence type="ECO:0000256" key="1">
    <source>
        <dbReference type="SAM" id="Phobius"/>
    </source>
</evidence>
<protein>
    <submittedName>
        <fullName evidence="2">Uncharacterized protein</fullName>
    </submittedName>
</protein>
<dbReference type="EMBL" id="UOED01000031">
    <property type="protein sequence ID" value="VAV88169.1"/>
    <property type="molecule type" value="Genomic_DNA"/>
</dbReference>
<evidence type="ECO:0000313" key="2">
    <source>
        <dbReference type="EMBL" id="VAV88169.1"/>
    </source>
</evidence>
<name>A0A3B0R7J9_9ZZZZ</name>
<sequence>MNDEKLDIYLRAYQAQTDIAPSARLMTNILAVPEMGQAGAIAFPWNWFDLMMPKAVGWALTCVLGIFLGFYTAEQGHNPLDEEFYLYDQAQVLLTEDMEDVF</sequence>
<dbReference type="AlphaFoldDB" id="A0A3B0R7J9"/>
<keyword evidence="1" id="KW-0472">Membrane</keyword>
<feature type="transmembrane region" description="Helical" evidence="1">
    <location>
        <begin position="55"/>
        <end position="73"/>
    </location>
</feature>
<keyword evidence="1" id="KW-1133">Transmembrane helix</keyword>
<proteinExistence type="predicted"/>
<organism evidence="2">
    <name type="scientific">hydrothermal vent metagenome</name>
    <dbReference type="NCBI Taxonomy" id="652676"/>
    <lineage>
        <taxon>unclassified sequences</taxon>
        <taxon>metagenomes</taxon>
        <taxon>ecological metagenomes</taxon>
    </lineage>
</organism>